<dbReference type="InterPro" id="IPR003965">
    <property type="entry name" value="Fatty_acid_synthase"/>
</dbReference>
<dbReference type="PRINTS" id="PR01483">
    <property type="entry name" value="FASYNTHASE"/>
</dbReference>
<proteinExistence type="predicted"/>
<evidence type="ECO:0000259" key="2">
    <source>
        <dbReference type="Pfam" id="PF01575"/>
    </source>
</evidence>
<dbReference type="SUPFAM" id="SSF54637">
    <property type="entry name" value="Thioesterase/thiol ester dehydrase-isomerase"/>
    <property type="match status" value="1"/>
</dbReference>
<keyword evidence="4" id="KW-1185">Reference proteome</keyword>
<evidence type="ECO:0000313" key="3">
    <source>
        <dbReference type="EMBL" id="SDM30161.1"/>
    </source>
</evidence>
<name>A0A1G9S436_9PROT</name>
<keyword evidence="1" id="KW-0456">Lyase</keyword>
<dbReference type="EMBL" id="FNHG01000008">
    <property type="protein sequence ID" value="SDM30161.1"/>
    <property type="molecule type" value="Genomic_DNA"/>
</dbReference>
<dbReference type="InterPro" id="IPR029069">
    <property type="entry name" value="HotDog_dom_sf"/>
</dbReference>
<dbReference type="FunFam" id="3.10.129.10:FF:000042">
    <property type="entry name" value="MaoC domain protein dehydratase"/>
    <property type="match status" value="1"/>
</dbReference>
<organism evidence="3 4">
    <name type="scientific">Maricaulis salignorans</name>
    <dbReference type="NCBI Taxonomy" id="144026"/>
    <lineage>
        <taxon>Bacteria</taxon>
        <taxon>Pseudomonadati</taxon>
        <taxon>Pseudomonadota</taxon>
        <taxon>Alphaproteobacteria</taxon>
        <taxon>Maricaulales</taxon>
        <taxon>Maricaulaceae</taxon>
        <taxon>Maricaulis</taxon>
    </lineage>
</organism>
<sequence>MAEIVGIALEDMQIGQSAEAARVVVEADLEQFAKVSGDYNPVHMDEEYARSTPFRGRIVHGALVASHISGVLGNQLPGPGAIFLALNMRFFQPVRIGDEVLTKVTVKDIDIKARRLVMDCVCTVDGKVAMQAEAEVMVRKRRRKPVE</sequence>
<evidence type="ECO:0000256" key="1">
    <source>
        <dbReference type="ARBA" id="ARBA00023239"/>
    </source>
</evidence>
<reference evidence="3 4" key="1">
    <citation type="submission" date="2016-10" db="EMBL/GenBank/DDBJ databases">
        <authorList>
            <person name="de Groot N.N."/>
        </authorList>
    </citation>
    <scope>NUCLEOTIDE SEQUENCE [LARGE SCALE GENOMIC DNA]</scope>
    <source>
        <strain evidence="3 4">DSM 16077</strain>
    </source>
</reference>
<dbReference type="AlphaFoldDB" id="A0A1G9S436"/>
<dbReference type="OrthoDB" id="9800237at2"/>
<dbReference type="PANTHER" id="PTHR43437:SF3">
    <property type="entry name" value="HYDROXYACYL-THIOESTER DEHYDRATASE TYPE 2, MITOCHONDRIAL"/>
    <property type="match status" value="1"/>
</dbReference>
<gene>
    <name evidence="3" type="ORF">SAMN04488568_10898</name>
</gene>
<dbReference type="Pfam" id="PF01575">
    <property type="entry name" value="MaoC_dehydratas"/>
    <property type="match status" value="1"/>
</dbReference>
<protein>
    <submittedName>
        <fullName evidence="3">3-hydroxybutyryl-CoA dehydratase</fullName>
    </submittedName>
</protein>
<dbReference type="CDD" id="cd03449">
    <property type="entry name" value="R_hydratase"/>
    <property type="match status" value="1"/>
</dbReference>
<dbReference type="STRING" id="144026.SAMN04488568_10898"/>
<accession>A0A1G9S436</accession>
<dbReference type="InterPro" id="IPR002539">
    <property type="entry name" value="MaoC-like_dom"/>
</dbReference>
<dbReference type="Gene3D" id="3.10.129.10">
    <property type="entry name" value="Hotdog Thioesterase"/>
    <property type="match status" value="1"/>
</dbReference>
<evidence type="ECO:0000313" key="4">
    <source>
        <dbReference type="Proteomes" id="UP000199759"/>
    </source>
</evidence>
<dbReference type="GO" id="GO:0004312">
    <property type="term" value="F:fatty acid synthase activity"/>
    <property type="evidence" value="ECO:0007669"/>
    <property type="project" value="InterPro"/>
</dbReference>
<dbReference type="InterPro" id="IPR050965">
    <property type="entry name" value="UPF0336/Enoyl-CoA_hydratase"/>
</dbReference>
<dbReference type="GO" id="GO:0005835">
    <property type="term" value="C:fatty acid synthase complex"/>
    <property type="evidence" value="ECO:0007669"/>
    <property type="project" value="InterPro"/>
</dbReference>
<feature type="domain" description="MaoC-like" evidence="2">
    <location>
        <begin position="17"/>
        <end position="115"/>
    </location>
</feature>
<dbReference type="RefSeq" id="WP_091769650.1">
    <property type="nucleotide sequence ID" value="NZ_FNHG01000008.1"/>
</dbReference>
<dbReference type="GO" id="GO:0006633">
    <property type="term" value="P:fatty acid biosynthetic process"/>
    <property type="evidence" value="ECO:0007669"/>
    <property type="project" value="InterPro"/>
</dbReference>
<dbReference type="GO" id="GO:0019171">
    <property type="term" value="F:(3R)-hydroxyacyl-[acyl-carrier-protein] dehydratase activity"/>
    <property type="evidence" value="ECO:0007669"/>
    <property type="project" value="TreeGrafter"/>
</dbReference>
<dbReference type="Proteomes" id="UP000199759">
    <property type="component" value="Unassembled WGS sequence"/>
</dbReference>
<dbReference type="PANTHER" id="PTHR43437">
    <property type="entry name" value="HYDROXYACYL-THIOESTER DEHYDRATASE TYPE 2, MITOCHONDRIAL-RELATED"/>
    <property type="match status" value="1"/>
</dbReference>